<dbReference type="PANTHER" id="PTHR36933:SF1">
    <property type="entry name" value="SLL0788 PROTEIN"/>
    <property type="match status" value="1"/>
</dbReference>
<reference evidence="5" key="1">
    <citation type="journal article" date="2019" name="Int. J. Syst. Evol. Microbiol.">
        <title>The Global Catalogue of Microorganisms (GCM) 10K type strain sequencing project: providing services to taxonomists for standard genome sequencing and annotation.</title>
        <authorList>
            <consortium name="The Broad Institute Genomics Platform"/>
            <consortium name="The Broad Institute Genome Sequencing Center for Infectious Disease"/>
            <person name="Wu L."/>
            <person name="Ma J."/>
        </authorList>
    </citation>
    <scope>NUCLEOTIDE SEQUENCE [LARGE SCALE GENOMIC DNA]</scope>
    <source>
        <strain evidence="5">CGMCC 1.5362</strain>
    </source>
</reference>
<keyword evidence="5" id="KW-1185">Reference proteome</keyword>
<evidence type="ECO:0000256" key="2">
    <source>
        <dbReference type="SAM" id="SignalP"/>
    </source>
</evidence>
<dbReference type="Proteomes" id="UP000662111">
    <property type="component" value="Unassembled WGS sequence"/>
</dbReference>
<protein>
    <submittedName>
        <fullName evidence="4">Lipoprotein</fullName>
    </submittedName>
</protein>
<feature type="domain" description="DUF305" evidence="3">
    <location>
        <begin position="67"/>
        <end position="235"/>
    </location>
</feature>
<dbReference type="InterPro" id="IPR005183">
    <property type="entry name" value="DUF305_CopM-like"/>
</dbReference>
<feature type="region of interest" description="Disordered" evidence="1">
    <location>
        <begin position="23"/>
        <end position="56"/>
    </location>
</feature>
<name>A0ABQ2F337_9MICO</name>
<dbReference type="EMBL" id="BMLB01000001">
    <property type="protein sequence ID" value="GGK55929.1"/>
    <property type="molecule type" value="Genomic_DNA"/>
</dbReference>
<dbReference type="InterPro" id="IPR012347">
    <property type="entry name" value="Ferritin-like"/>
</dbReference>
<feature type="chain" id="PRO_5046737825" evidence="2">
    <location>
        <begin position="22"/>
        <end position="241"/>
    </location>
</feature>
<organism evidence="4 5">
    <name type="scientific">Ornithinimicrobium pekingense</name>
    <dbReference type="NCBI Taxonomy" id="384677"/>
    <lineage>
        <taxon>Bacteria</taxon>
        <taxon>Bacillati</taxon>
        <taxon>Actinomycetota</taxon>
        <taxon>Actinomycetes</taxon>
        <taxon>Micrococcales</taxon>
        <taxon>Ornithinimicrobiaceae</taxon>
        <taxon>Ornithinimicrobium</taxon>
    </lineage>
</organism>
<feature type="compositionally biased region" description="Polar residues" evidence="1">
    <location>
        <begin position="23"/>
        <end position="34"/>
    </location>
</feature>
<evidence type="ECO:0000313" key="5">
    <source>
        <dbReference type="Proteomes" id="UP000662111"/>
    </source>
</evidence>
<feature type="signal peptide" evidence="2">
    <location>
        <begin position="1"/>
        <end position="21"/>
    </location>
</feature>
<evidence type="ECO:0000259" key="3">
    <source>
        <dbReference type="Pfam" id="PF03713"/>
    </source>
</evidence>
<proteinExistence type="predicted"/>
<dbReference type="PROSITE" id="PS51257">
    <property type="entry name" value="PROKAR_LIPOPROTEIN"/>
    <property type="match status" value="1"/>
</dbReference>
<sequence>MPARPLPTLLVAALVGLGASACSSTEQPSATTVTPDRPVIQPGAPGEASTTHTGPIAIPVEQPTDADVLFVKSMIVHHAQAIEMVDLAEDGLEDRQVVALAERIRAAQGPEVGAMAAWLAEQDELVPPEAADVGVDVEALGGELGARPRGGGHAHATGGQETMAGMASPEQLERLGSARGQEADLLFLELMTAHHEGALDMIDQHGAGGLDVRAREMADEMSVEQTAEIGRMAELRDRILG</sequence>
<dbReference type="PANTHER" id="PTHR36933">
    <property type="entry name" value="SLL0788 PROTEIN"/>
    <property type="match status" value="1"/>
</dbReference>
<dbReference type="RefSeq" id="WP_022921185.1">
    <property type="nucleotide sequence ID" value="NZ_BMLB01000001.1"/>
</dbReference>
<accession>A0ABQ2F337</accession>
<evidence type="ECO:0000313" key="4">
    <source>
        <dbReference type="EMBL" id="GGK55929.1"/>
    </source>
</evidence>
<dbReference type="Gene3D" id="1.20.1260.10">
    <property type="match status" value="1"/>
</dbReference>
<keyword evidence="4" id="KW-0449">Lipoprotein</keyword>
<dbReference type="Pfam" id="PF03713">
    <property type="entry name" value="DUF305"/>
    <property type="match status" value="1"/>
</dbReference>
<comment type="caution">
    <text evidence="4">The sequence shown here is derived from an EMBL/GenBank/DDBJ whole genome shotgun (WGS) entry which is preliminary data.</text>
</comment>
<gene>
    <name evidence="4" type="ORF">GCM10011509_00340</name>
</gene>
<keyword evidence="2" id="KW-0732">Signal</keyword>
<evidence type="ECO:0000256" key="1">
    <source>
        <dbReference type="SAM" id="MobiDB-lite"/>
    </source>
</evidence>